<gene>
    <name evidence="1" type="ORF">AMON00008_LOCUS38603</name>
</gene>
<accession>A0A7S4RPQ2</accession>
<reference evidence="1" key="1">
    <citation type="submission" date="2021-01" db="EMBL/GenBank/DDBJ databases">
        <authorList>
            <person name="Corre E."/>
            <person name="Pelletier E."/>
            <person name="Niang G."/>
            <person name="Scheremetjew M."/>
            <person name="Finn R."/>
            <person name="Kale V."/>
            <person name="Holt S."/>
            <person name="Cochrane G."/>
            <person name="Meng A."/>
            <person name="Brown T."/>
            <person name="Cohen L."/>
        </authorList>
    </citation>
    <scope>NUCLEOTIDE SEQUENCE</scope>
    <source>
        <strain evidence="1">CCMP3105</strain>
    </source>
</reference>
<protein>
    <submittedName>
        <fullName evidence="1">Uncharacterized protein</fullName>
    </submittedName>
</protein>
<evidence type="ECO:0000313" key="1">
    <source>
        <dbReference type="EMBL" id="CAE4621101.1"/>
    </source>
</evidence>
<organism evidence="1">
    <name type="scientific">Alexandrium monilatum</name>
    <dbReference type="NCBI Taxonomy" id="311494"/>
    <lineage>
        <taxon>Eukaryota</taxon>
        <taxon>Sar</taxon>
        <taxon>Alveolata</taxon>
        <taxon>Dinophyceae</taxon>
        <taxon>Gonyaulacales</taxon>
        <taxon>Pyrocystaceae</taxon>
        <taxon>Alexandrium</taxon>
    </lineage>
</organism>
<proteinExistence type="predicted"/>
<dbReference type="AlphaFoldDB" id="A0A7S4RPQ2"/>
<sequence>MAARHPRSWCSLHERQLPGSRVRCKVREDCPTAKGSVSAKVSGAGVAADGRRAEATARLRPCLGPAPRARLALPWRRRRTARARCLGWGRARRTQRVGCAAPPAAALPTWQRCSLW</sequence>
<name>A0A7S4RPQ2_9DINO</name>
<dbReference type="EMBL" id="HBNR01054959">
    <property type="protein sequence ID" value="CAE4621101.1"/>
    <property type="molecule type" value="Transcribed_RNA"/>
</dbReference>